<name>A0A9Y2F5H3_9SPHN</name>
<keyword evidence="6" id="KW-1133">Transmembrane helix</keyword>
<dbReference type="InterPro" id="IPR000297">
    <property type="entry name" value="PPIase_PpiC"/>
</dbReference>
<comment type="subcellular location">
    <subcellularLocation>
        <location evidence="1">Cell inner membrane</location>
        <topology evidence="1">Single-pass type II membrane protein</topology>
        <orientation evidence="1">Periplasmic side</orientation>
    </subcellularLocation>
</comment>
<feature type="chain" id="PRO_5040721874" description="Parvulin-like PPIase" evidence="15">
    <location>
        <begin position="31"/>
        <end position="644"/>
    </location>
</feature>
<dbReference type="GO" id="GO:0003755">
    <property type="term" value="F:peptidyl-prolyl cis-trans isomerase activity"/>
    <property type="evidence" value="ECO:0007669"/>
    <property type="project" value="UniProtKB-KW"/>
</dbReference>
<evidence type="ECO:0000256" key="9">
    <source>
        <dbReference type="ARBA" id="ARBA00030642"/>
    </source>
</evidence>
<evidence type="ECO:0000256" key="10">
    <source>
        <dbReference type="ARBA" id="ARBA00031484"/>
    </source>
</evidence>
<dbReference type="RefSeq" id="WP_285975128.1">
    <property type="nucleotide sequence ID" value="NZ_CP127221.1"/>
</dbReference>
<protein>
    <recommendedName>
        <fullName evidence="2">Parvulin-like PPIase</fullName>
    </recommendedName>
    <alternativeName>
        <fullName evidence="9">Peptidyl-prolyl cis-trans isomerase plp</fullName>
    </alternativeName>
    <alternativeName>
        <fullName evidence="12">Periplasmic chaperone PpiD</fullName>
    </alternativeName>
    <alternativeName>
        <fullName evidence="13">Periplasmic folding chaperone</fullName>
    </alternativeName>
    <alternativeName>
        <fullName evidence="10">Rotamase plp</fullName>
    </alternativeName>
</protein>
<keyword evidence="5" id="KW-0812">Transmembrane</keyword>
<keyword evidence="8" id="KW-0143">Chaperone</keyword>
<keyword evidence="18" id="KW-1185">Reference proteome</keyword>
<dbReference type="Proteomes" id="UP001231445">
    <property type="component" value="Chromosome"/>
</dbReference>
<feature type="signal peptide" evidence="15">
    <location>
        <begin position="1"/>
        <end position="30"/>
    </location>
</feature>
<dbReference type="PANTHER" id="PTHR47529:SF1">
    <property type="entry name" value="PERIPLASMIC CHAPERONE PPID"/>
    <property type="match status" value="1"/>
</dbReference>
<dbReference type="InterPro" id="IPR052029">
    <property type="entry name" value="PpiD_chaperone"/>
</dbReference>
<evidence type="ECO:0000256" key="7">
    <source>
        <dbReference type="ARBA" id="ARBA00023136"/>
    </source>
</evidence>
<sequence>MISIFRNFFSSKLGLSLTLGFLGLIAFAFASSDVANQATFGGVSGGDRVAVVGDEKIGNADFSRAVANAVDQVRQENPTITLPVFAAQGGFEEVLEQMIDRYAIGVYARKYDLRAGENLVNSEILKIPGFRGPDGNFSQQSFQESLRRLNMNEAMLRREIGDSLLARQIILPGLSGAQMPQKFAMRYASLLRERREGSVAFIPSASFAPGGDPNEQQLSAYYEENRGDYIRPERRVIRYAMFGVENLDTDVTPTDEEIAARYERDRALYAVSEDRTITQLIVPTQDAANSIRDRVNGGASLASVAREAGFSTTQIGPINKEDYGNQASDAVATAVFAASRGLIAQPARSSLGWHVVRVDNVTSIAGRSLATVTPEIREQLLQEKRAFALADLSARIEEQVDSGVALSQVAQELEVEISSTAPITADGQIYGVPGAQLPPQLVGAVNTAFQMDEGEPQLAEIARGTTFMIFEVSDITQSAAAPLDEIREQIVLSWRLAEGAELARATADRVIERVGANSSLAAAMGEEETPLPPVDELNINRQQLVAQGQQIPPALALMFSMAEGTTKRLEAPNDLGWFVVDLTDIETPEIAANDPIIAASRQQLRGAIGDELAQQMTRAMRQELGVETNSAALEAVKRQMTGEI</sequence>
<dbReference type="Pfam" id="PF13624">
    <property type="entry name" value="SurA_N_3"/>
    <property type="match status" value="1"/>
</dbReference>
<dbReference type="SUPFAM" id="SSF109998">
    <property type="entry name" value="Triger factor/SurA peptide-binding domain-like"/>
    <property type="match status" value="1"/>
</dbReference>
<evidence type="ECO:0000256" key="2">
    <source>
        <dbReference type="ARBA" id="ARBA00018370"/>
    </source>
</evidence>
<evidence type="ECO:0000256" key="13">
    <source>
        <dbReference type="ARBA" id="ARBA00042775"/>
    </source>
</evidence>
<dbReference type="PROSITE" id="PS50198">
    <property type="entry name" value="PPIC_PPIASE_2"/>
    <property type="match status" value="1"/>
</dbReference>
<evidence type="ECO:0000256" key="5">
    <source>
        <dbReference type="ARBA" id="ARBA00022692"/>
    </source>
</evidence>
<accession>A0A9Y2F5H3</accession>
<evidence type="ECO:0000313" key="18">
    <source>
        <dbReference type="Proteomes" id="UP001231445"/>
    </source>
</evidence>
<organism evidence="17 18">
    <name type="scientific">Altererythrobacter rubellus</name>
    <dbReference type="NCBI Taxonomy" id="2173831"/>
    <lineage>
        <taxon>Bacteria</taxon>
        <taxon>Pseudomonadati</taxon>
        <taxon>Pseudomonadota</taxon>
        <taxon>Alphaproteobacteria</taxon>
        <taxon>Sphingomonadales</taxon>
        <taxon>Erythrobacteraceae</taxon>
        <taxon>Altererythrobacter</taxon>
    </lineage>
</organism>
<reference evidence="17 18" key="1">
    <citation type="submission" date="2023-06" db="EMBL/GenBank/DDBJ databases">
        <title>Altererythrobacter rubellus NBRC 112769 genome.</title>
        <authorList>
            <person name="Zhang K."/>
        </authorList>
    </citation>
    <scope>NUCLEOTIDE SEQUENCE [LARGE SCALE GENOMIC DNA]</scope>
    <source>
        <strain evidence="17 18">NBRC 112769</strain>
    </source>
</reference>
<keyword evidence="3" id="KW-1003">Cell membrane</keyword>
<dbReference type="AlphaFoldDB" id="A0A9Y2F5H3"/>
<dbReference type="EMBL" id="CP127221">
    <property type="protein sequence ID" value="WIW94812.1"/>
    <property type="molecule type" value="Genomic_DNA"/>
</dbReference>
<evidence type="ECO:0000256" key="11">
    <source>
        <dbReference type="ARBA" id="ARBA00038408"/>
    </source>
</evidence>
<evidence type="ECO:0000256" key="14">
    <source>
        <dbReference type="PROSITE-ProRule" id="PRU00278"/>
    </source>
</evidence>
<comment type="similarity">
    <text evidence="11">Belongs to the PpiD chaperone family.</text>
</comment>
<dbReference type="GO" id="GO:0005886">
    <property type="term" value="C:plasma membrane"/>
    <property type="evidence" value="ECO:0007669"/>
    <property type="project" value="UniProtKB-SubCell"/>
</dbReference>
<evidence type="ECO:0000256" key="15">
    <source>
        <dbReference type="SAM" id="SignalP"/>
    </source>
</evidence>
<evidence type="ECO:0000313" key="17">
    <source>
        <dbReference type="EMBL" id="WIW94812.1"/>
    </source>
</evidence>
<keyword evidence="14" id="KW-0697">Rotamase</keyword>
<evidence type="ECO:0000256" key="3">
    <source>
        <dbReference type="ARBA" id="ARBA00022475"/>
    </source>
</evidence>
<dbReference type="KEGG" id="arue:QQX03_07450"/>
<dbReference type="SUPFAM" id="SSF54534">
    <property type="entry name" value="FKBP-like"/>
    <property type="match status" value="1"/>
</dbReference>
<dbReference type="Pfam" id="PF13145">
    <property type="entry name" value="Rotamase_2"/>
    <property type="match status" value="1"/>
</dbReference>
<keyword evidence="4" id="KW-0997">Cell inner membrane</keyword>
<evidence type="ECO:0000256" key="12">
    <source>
        <dbReference type="ARBA" id="ARBA00040743"/>
    </source>
</evidence>
<feature type="domain" description="PpiC" evidence="16">
    <location>
        <begin position="272"/>
        <end position="360"/>
    </location>
</feature>
<dbReference type="Gene3D" id="3.10.50.40">
    <property type="match status" value="1"/>
</dbReference>
<dbReference type="Gene3D" id="1.10.4030.10">
    <property type="entry name" value="Porin chaperone SurA, peptide-binding domain"/>
    <property type="match status" value="1"/>
</dbReference>
<dbReference type="InterPro" id="IPR027304">
    <property type="entry name" value="Trigger_fact/SurA_dom_sf"/>
</dbReference>
<evidence type="ECO:0000256" key="4">
    <source>
        <dbReference type="ARBA" id="ARBA00022519"/>
    </source>
</evidence>
<dbReference type="InterPro" id="IPR046357">
    <property type="entry name" value="PPIase_dom_sf"/>
</dbReference>
<evidence type="ECO:0000256" key="8">
    <source>
        <dbReference type="ARBA" id="ARBA00023186"/>
    </source>
</evidence>
<dbReference type="PANTHER" id="PTHR47529">
    <property type="entry name" value="PEPTIDYL-PROLYL CIS-TRANS ISOMERASE D"/>
    <property type="match status" value="1"/>
</dbReference>
<keyword evidence="14" id="KW-0413">Isomerase</keyword>
<evidence type="ECO:0000256" key="6">
    <source>
        <dbReference type="ARBA" id="ARBA00022989"/>
    </source>
</evidence>
<keyword evidence="7" id="KW-0472">Membrane</keyword>
<gene>
    <name evidence="17" type="ORF">QQX03_07450</name>
</gene>
<proteinExistence type="inferred from homology"/>
<evidence type="ECO:0000256" key="1">
    <source>
        <dbReference type="ARBA" id="ARBA00004382"/>
    </source>
</evidence>
<evidence type="ECO:0000259" key="16">
    <source>
        <dbReference type="PROSITE" id="PS50198"/>
    </source>
</evidence>
<keyword evidence="15" id="KW-0732">Signal</keyword>